<dbReference type="EMBL" id="WJIE01000001">
    <property type="protein sequence ID" value="MRG90998.1"/>
    <property type="molecule type" value="Genomic_DNA"/>
</dbReference>
<protein>
    <submittedName>
        <fullName evidence="2">Glutathione S-transferase</fullName>
    </submittedName>
</protein>
<accession>A0A6N7PG57</accession>
<dbReference type="GO" id="GO:0016740">
    <property type="term" value="F:transferase activity"/>
    <property type="evidence" value="ECO:0007669"/>
    <property type="project" value="UniProtKB-KW"/>
</dbReference>
<dbReference type="Gene3D" id="3.40.30.10">
    <property type="entry name" value="Glutaredoxin"/>
    <property type="match status" value="1"/>
</dbReference>
<dbReference type="Proteomes" id="UP000440224">
    <property type="component" value="Unassembled WGS sequence"/>
</dbReference>
<dbReference type="SUPFAM" id="SSF47616">
    <property type="entry name" value="GST C-terminal domain-like"/>
    <property type="match status" value="1"/>
</dbReference>
<dbReference type="CDD" id="cd00570">
    <property type="entry name" value="GST_N_family"/>
    <property type="match status" value="1"/>
</dbReference>
<keyword evidence="3" id="KW-1185">Reference proteome</keyword>
<comment type="caution">
    <text evidence="2">The sequence shown here is derived from an EMBL/GenBank/DDBJ whole genome shotgun (WGS) entry which is preliminary data.</text>
</comment>
<sequence>MSSPLLVTITFSHYCEKARWTLDRAGIPYRESGHLPAFHALAVRRAGGRRSAPSLITDEGAINDSTDIARWADRRAPEANLYGKTEVERREIEALEDHFDEDLGPHTRRWVYFYMLPDSDLVKRLSAMQPAPALEKRLLPIFFPVVRVGMRKAMRITADGAERSLGKIERMFEEIGKKVEDGRPFLVGDALTMADITFASLAAVVLAPPEYGAPLCSLDALPAEATSRMRAWQETPAGKFVARVFRDWRRARA</sequence>
<organism evidence="2 3">
    <name type="scientific">Polyangium spumosum</name>
    <dbReference type="NCBI Taxonomy" id="889282"/>
    <lineage>
        <taxon>Bacteria</taxon>
        <taxon>Pseudomonadati</taxon>
        <taxon>Myxococcota</taxon>
        <taxon>Polyangia</taxon>
        <taxon>Polyangiales</taxon>
        <taxon>Polyangiaceae</taxon>
        <taxon>Polyangium</taxon>
    </lineage>
</organism>
<proteinExistence type="predicted"/>
<dbReference type="InterPro" id="IPR004045">
    <property type="entry name" value="Glutathione_S-Trfase_N"/>
</dbReference>
<reference evidence="2 3" key="1">
    <citation type="submission" date="2019-10" db="EMBL/GenBank/DDBJ databases">
        <title>A soil myxobacterium in the family Polyangiaceae.</title>
        <authorList>
            <person name="Li Y."/>
            <person name="Wang J."/>
        </authorList>
    </citation>
    <scope>NUCLEOTIDE SEQUENCE [LARGE SCALE GENOMIC DNA]</scope>
    <source>
        <strain evidence="2 3">DSM 14734</strain>
    </source>
</reference>
<dbReference type="Pfam" id="PF13410">
    <property type="entry name" value="GST_C_2"/>
    <property type="match status" value="1"/>
</dbReference>
<gene>
    <name evidence="2" type="ORF">GF068_03540</name>
</gene>
<keyword evidence="2" id="KW-0808">Transferase</keyword>
<dbReference type="OrthoDB" id="5242791at2"/>
<evidence type="ECO:0000313" key="3">
    <source>
        <dbReference type="Proteomes" id="UP000440224"/>
    </source>
</evidence>
<dbReference type="SUPFAM" id="SSF52833">
    <property type="entry name" value="Thioredoxin-like"/>
    <property type="match status" value="1"/>
</dbReference>
<dbReference type="InterPro" id="IPR036282">
    <property type="entry name" value="Glutathione-S-Trfase_C_sf"/>
</dbReference>
<feature type="domain" description="GST N-terminal" evidence="1">
    <location>
        <begin position="6"/>
        <end position="78"/>
    </location>
</feature>
<evidence type="ECO:0000313" key="2">
    <source>
        <dbReference type="EMBL" id="MRG90998.1"/>
    </source>
</evidence>
<name>A0A6N7PG57_9BACT</name>
<dbReference type="AlphaFoldDB" id="A0A6N7PG57"/>
<evidence type="ECO:0000259" key="1">
    <source>
        <dbReference type="Pfam" id="PF13417"/>
    </source>
</evidence>
<dbReference type="RefSeq" id="WP_153817844.1">
    <property type="nucleotide sequence ID" value="NZ_WJIE01000001.1"/>
</dbReference>
<dbReference type="Gene3D" id="1.20.1050.10">
    <property type="match status" value="1"/>
</dbReference>
<dbReference type="Pfam" id="PF13417">
    <property type="entry name" value="GST_N_3"/>
    <property type="match status" value="1"/>
</dbReference>
<dbReference type="InterPro" id="IPR036249">
    <property type="entry name" value="Thioredoxin-like_sf"/>
</dbReference>